<reference evidence="1" key="1">
    <citation type="journal article" date="2020" name="Stud. Mycol.">
        <title>101 Dothideomycetes genomes: a test case for predicting lifestyles and emergence of pathogens.</title>
        <authorList>
            <person name="Haridas S."/>
            <person name="Albert R."/>
            <person name="Binder M."/>
            <person name="Bloem J."/>
            <person name="Labutti K."/>
            <person name="Salamov A."/>
            <person name="Andreopoulos B."/>
            <person name="Baker S."/>
            <person name="Barry K."/>
            <person name="Bills G."/>
            <person name="Bluhm B."/>
            <person name="Cannon C."/>
            <person name="Castanera R."/>
            <person name="Culley D."/>
            <person name="Daum C."/>
            <person name="Ezra D."/>
            <person name="Gonzalez J."/>
            <person name="Henrissat B."/>
            <person name="Kuo A."/>
            <person name="Liang C."/>
            <person name="Lipzen A."/>
            <person name="Lutzoni F."/>
            <person name="Magnuson J."/>
            <person name="Mondo S."/>
            <person name="Nolan M."/>
            <person name="Ohm R."/>
            <person name="Pangilinan J."/>
            <person name="Park H.-J."/>
            <person name="Ramirez L."/>
            <person name="Alfaro M."/>
            <person name="Sun H."/>
            <person name="Tritt A."/>
            <person name="Yoshinaga Y."/>
            <person name="Zwiers L.-H."/>
            <person name="Turgeon B."/>
            <person name="Goodwin S."/>
            <person name="Spatafora J."/>
            <person name="Crous P."/>
            <person name="Grigoriev I."/>
        </authorList>
    </citation>
    <scope>NUCLEOTIDE SEQUENCE</scope>
    <source>
        <strain evidence="1">CBS 122368</strain>
    </source>
</reference>
<proteinExistence type="predicted"/>
<evidence type="ECO:0000313" key="2">
    <source>
        <dbReference type="Proteomes" id="UP000800094"/>
    </source>
</evidence>
<gene>
    <name evidence="1" type="ORF">BU26DRAFT_45729</name>
</gene>
<dbReference type="Proteomes" id="UP000800094">
    <property type="component" value="Unassembled WGS sequence"/>
</dbReference>
<dbReference type="Gene3D" id="3.60.21.10">
    <property type="match status" value="1"/>
</dbReference>
<dbReference type="AlphaFoldDB" id="A0A6A6I7W1"/>
<dbReference type="InterPro" id="IPR029052">
    <property type="entry name" value="Metallo-depent_PP-like"/>
</dbReference>
<name>A0A6A6I7W1_9PLEO</name>
<accession>A0A6A6I7W1</accession>
<protein>
    <recommendedName>
        <fullName evidence="3">Calcineurin-like phosphoesterase domain-containing protein</fullName>
    </recommendedName>
</protein>
<dbReference type="EMBL" id="ML987198">
    <property type="protein sequence ID" value="KAF2246446.1"/>
    <property type="molecule type" value="Genomic_DNA"/>
</dbReference>
<keyword evidence="2" id="KW-1185">Reference proteome</keyword>
<evidence type="ECO:0008006" key="3">
    <source>
        <dbReference type="Google" id="ProtNLM"/>
    </source>
</evidence>
<dbReference type="GeneID" id="54578272"/>
<dbReference type="SUPFAM" id="SSF56300">
    <property type="entry name" value="Metallo-dependent phosphatases"/>
    <property type="match status" value="1"/>
</dbReference>
<evidence type="ECO:0000313" key="1">
    <source>
        <dbReference type="EMBL" id="KAF2246446.1"/>
    </source>
</evidence>
<dbReference type="OrthoDB" id="3938940at2759"/>
<sequence length="368" mass="40964">MCIGYHQELHNAVRNVDARFPIAAANIDSDPLGTSYYKDYSFNYVIDLGPVDVYQLHQFGGDSTFGRKSGLDWLKRKLAIGGYSRPVIIVQHISVAGSDSDYGFTPAVRDKLLAILRPYNVIAMLVGHSHSTARVREVRPSTGVTIDGVRNNHQIWELRPGAATLEVSHTNLDGTPGTRFGLVRVEEPDAGNEVITNVVYGTVRQGKTKFEWQYGWSNRTSTAGLYLLDIEVIYRDTEADDAADDLPWYVTEETSKSANINHGFGGRHVYIKPILTANALEAATGFDLAIRDQPYEGPNARIKDLAKGAGGKYRYLVPKREPGKTPIRQLWLWRADGRQAPRLGWEMTGDINKGRGGDYLLLEWDARG</sequence>
<dbReference type="RefSeq" id="XP_033681450.1">
    <property type="nucleotide sequence ID" value="XM_033824942.1"/>
</dbReference>
<organism evidence="1 2">
    <name type="scientific">Trematosphaeria pertusa</name>
    <dbReference type="NCBI Taxonomy" id="390896"/>
    <lineage>
        <taxon>Eukaryota</taxon>
        <taxon>Fungi</taxon>
        <taxon>Dikarya</taxon>
        <taxon>Ascomycota</taxon>
        <taxon>Pezizomycotina</taxon>
        <taxon>Dothideomycetes</taxon>
        <taxon>Pleosporomycetidae</taxon>
        <taxon>Pleosporales</taxon>
        <taxon>Massarineae</taxon>
        <taxon>Trematosphaeriaceae</taxon>
        <taxon>Trematosphaeria</taxon>
    </lineage>
</organism>